<organism evidence="11 12">
    <name type="scientific">Hydrogenophaga intermedia</name>
    <dbReference type="NCBI Taxonomy" id="65786"/>
    <lineage>
        <taxon>Bacteria</taxon>
        <taxon>Pseudomonadati</taxon>
        <taxon>Pseudomonadota</taxon>
        <taxon>Betaproteobacteria</taxon>
        <taxon>Burkholderiales</taxon>
        <taxon>Comamonadaceae</taxon>
        <taxon>Hydrogenophaga</taxon>
    </lineage>
</organism>
<dbReference type="AlphaFoldDB" id="A0A1L1PKV5"/>
<keyword evidence="8" id="KW-0653">Protein transport</keyword>
<evidence type="ECO:0000256" key="3">
    <source>
        <dbReference type="ARBA" id="ARBA00021563"/>
    </source>
</evidence>
<evidence type="ECO:0000256" key="8">
    <source>
        <dbReference type="ARBA" id="ARBA00022927"/>
    </source>
</evidence>
<protein>
    <recommendedName>
        <fullName evidence="3">Type II secretion system protein N</fullName>
    </recommendedName>
    <alternativeName>
        <fullName evidence="10">General secretion pathway protein N</fullName>
    </alternativeName>
</protein>
<keyword evidence="12" id="KW-1185">Reference proteome</keyword>
<dbReference type="GO" id="GO:0005886">
    <property type="term" value="C:plasma membrane"/>
    <property type="evidence" value="ECO:0007669"/>
    <property type="project" value="UniProtKB-SubCell"/>
</dbReference>
<proteinExistence type="inferred from homology"/>
<evidence type="ECO:0000256" key="10">
    <source>
        <dbReference type="ARBA" id="ARBA00030772"/>
    </source>
</evidence>
<evidence type="ECO:0000256" key="2">
    <source>
        <dbReference type="ARBA" id="ARBA00007208"/>
    </source>
</evidence>
<evidence type="ECO:0000256" key="5">
    <source>
        <dbReference type="ARBA" id="ARBA00022475"/>
    </source>
</evidence>
<comment type="similarity">
    <text evidence="2">Belongs to the GSP N family.</text>
</comment>
<evidence type="ECO:0000256" key="7">
    <source>
        <dbReference type="ARBA" id="ARBA00022692"/>
    </source>
</evidence>
<evidence type="ECO:0000256" key="4">
    <source>
        <dbReference type="ARBA" id="ARBA00022448"/>
    </source>
</evidence>
<name>A0A1L1PKV5_HYDIT</name>
<gene>
    <name evidence="11" type="ORF">BN948_00333</name>
</gene>
<evidence type="ECO:0000313" key="12">
    <source>
        <dbReference type="Proteomes" id="UP000028878"/>
    </source>
</evidence>
<reference evidence="12" key="1">
    <citation type="submission" date="2014-11" db="EMBL/GenBank/DDBJ databases">
        <title>Draft genome sequence of Hydrogenophaga intermedia S1.</title>
        <authorList>
            <person name="Gan H.M."/>
            <person name="Chew T.H."/>
            <person name="Stolz A."/>
        </authorList>
    </citation>
    <scope>NUCLEOTIDE SEQUENCE [LARGE SCALE GENOMIC DNA]</scope>
    <source>
        <strain evidence="12">S1</strain>
    </source>
</reference>
<dbReference type="Pfam" id="PF01203">
    <property type="entry name" value="T2SSN"/>
    <property type="match status" value="1"/>
</dbReference>
<dbReference type="GO" id="GO:0015627">
    <property type="term" value="C:type II protein secretion system complex"/>
    <property type="evidence" value="ECO:0007669"/>
    <property type="project" value="InterPro"/>
</dbReference>
<keyword evidence="9" id="KW-0472">Membrane</keyword>
<evidence type="ECO:0000256" key="1">
    <source>
        <dbReference type="ARBA" id="ARBA00004533"/>
    </source>
</evidence>
<keyword evidence="7" id="KW-0812">Transmembrane</keyword>
<evidence type="ECO:0000256" key="9">
    <source>
        <dbReference type="ARBA" id="ARBA00023136"/>
    </source>
</evidence>
<dbReference type="GO" id="GO:0015628">
    <property type="term" value="P:protein secretion by the type II secretion system"/>
    <property type="evidence" value="ECO:0007669"/>
    <property type="project" value="InterPro"/>
</dbReference>
<dbReference type="EMBL" id="CCAE010000002">
    <property type="protein sequence ID" value="CDN85935.1"/>
    <property type="molecule type" value="Genomic_DNA"/>
</dbReference>
<keyword evidence="6" id="KW-0997">Cell inner membrane</keyword>
<keyword evidence="5" id="KW-1003">Cell membrane</keyword>
<dbReference type="Proteomes" id="UP000028878">
    <property type="component" value="Unassembled WGS sequence"/>
</dbReference>
<keyword evidence="4" id="KW-0813">Transport</keyword>
<accession>A0A1L1PKV5</accession>
<dbReference type="RefSeq" id="WP_009520019.1">
    <property type="nucleotide sequence ID" value="NZ_CCAE010000002.1"/>
</dbReference>
<sequence>MAATTVRRLAFVAAVLGLLLALLLFAPARWLAAALGQASGGQVQLVNARGSVWSGQADLLLTGGEGSRTRSALPEGLRWRLRPAWHNGGPALALALHAPCCTPQPLNLHLRPGLGETAVDIAGFDSRWPAELLAGLGTPWNTLRLQGTLALRSDGFRVALASGRARLQGGLDIDALDVASRLSSIRPLGSYRATLRAEADGDTARLDVQTLSGALLLQGNGQWVGGRLRFAGDAQAAPGNEEALANLLNIVGRRQGARSVITIG</sequence>
<comment type="subcellular location">
    <subcellularLocation>
        <location evidence="1">Cell inner membrane</location>
    </subcellularLocation>
</comment>
<dbReference type="InterPro" id="IPR022792">
    <property type="entry name" value="T2SS_protein-GspN"/>
</dbReference>
<evidence type="ECO:0000256" key="6">
    <source>
        <dbReference type="ARBA" id="ARBA00022519"/>
    </source>
</evidence>
<evidence type="ECO:0000313" key="11">
    <source>
        <dbReference type="EMBL" id="CDN85935.1"/>
    </source>
</evidence>